<dbReference type="OrthoDB" id="2876964at2"/>
<dbReference type="EMBL" id="FOXR01000034">
    <property type="protein sequence ID" value="SFQ37903.1"/>
    <property type="molecule type" value="Genomic_DNA"/>
</dbReference>
<dbReference type="Proteomes" id="UP000198577">
    <property type="component" value="Unassembled WGS sequence"/>
</dbReference>
<evidence type="ECO:0000313" key="2">
    <source>
        <dbReference type="Proteomes" id="UP000198577"/>
    </source>
</evidence>
<accession>A0A1I5Y142</accession>
<reference evidence="1 2" key="1">
    <citation type="submission" date="2016-10" db="EMBL/GenBank/DDBJ databases">
        <authorList>
            <person name="de Groot N.N."/>
        </authorList>
    </citation>
    <scope>NUCLEOTIDE SEQUENCE [LARGE SCALE GENOMIC DNA]</scope>
    <source>
        <strain evidence="1 2">DSM 20678</strain>
    </source>
</reference>
<dbReference type="AlphaFoldDB" id="A0A1I5Y142"/>
<organism evidence="1 2">
    <name type="scientific">Caldicoprobacter faecalis</name>
    <dbReference type="NCBI Taxonomy" id="937334"/>
    <lineage>
        <taxon>Bacteria</taxon>
        <taxon>Bacillati</taxon>
        <taxon>Bacillota</taxon>
        <taxon>Clostridia</taxon>
        <taxon>Caldicoprobacterales</taxon>
        <taxon>Caldicoprobacteraceae</taxon>
        <taxon>Caldicoprobacter</taxon>
    </lineage>
</organism>
<evidence type="ECO:0000313" key="1">
    <source>
        <dbReference type="EMBL" id="SFQ37903.1"/>
    </source>
</evidence>
<sequence>MEMIYVSVDQGVPRYVYTGCKNCSSIMGISMCSIKNRGCCYYYPKFTLLEIQRMAKSLEGLRVLETIRRLPSVEIHPFEIYARGYFDEEGYIRYMESGNKIDAGSIQDHSIFFKACPFVKSGYGCTLPPRYRTYVCNFFLCDEVIEKIKGNSSFEAYIKERERYVRWVEWENTSLKEILFENKLDLVKDFDGTIKLLQEIPLNIYDFPQLQPIVISAGFSRGA</sequence>
<proteinExistence type="predicted"/>
<dbReference type="RefSeq" id="WP_025748264.1">
    <property type="nucleotide sequence ID" value="NZ_FOXR01000034.1"/>
</dbReference>
<name>A0A1I5Y142_9FIRM</name>
<dbReference type="STRING" id="937334.SAMN05444406_1343"/>
<keyword evidence="2" id="KW-1185">Reference proteome</keyword>
<gene>
    <name evidence="1" type="ORF">SAMN05444406_1343</name>
</gene>
<protein>
    <submittedName>
        <fullName evidence="1">Uncharacterized protein</fullName>
    </submittedName>
</protein>